<dbReference type="AlphaFoldDB" id="A0A0L0VDB5"/>
<gene>
    <name evidence="1" type="ORF">PSTG_09413</name>
</gene>
<protein>
    <recommendedName>
        <fullName evidence="3">BED-type domain-containing protein</fullName>
    </recommendedName>
</protein>
<organism evidence="1 2">
    <name type="scientific">Puccinia striiformis f. sp. tritici PST-78</name>
    <dbReference type="NCBI Taxonomy" id="1165861"/>
    <lineage>
        <taxon>Eukaryota</taxon>
        <taxon>Fungi</taxon>
        <taxon>Dikarya</taxon>
        <taxon>Basidiomycota</taxon>
        <taxon>Pucciniomycotina</taxon>
        <taxon>Pucciniomycetes</taxon>
        <taxon>Pucciniales</taxon>
        <taxon>Pucciniaceae</taxon>
        <taxon>Puccinia</taxon>
    </lineage>
</organism>
<evidence type="ECO:0000313" key="1">
    <source>
        <dbReference type="EMBL" id="KNE97302.1"/>
    </source>
</evidence>
<keyword evidence="2" id="KW-1185">Reference proteome</keyword>
<name>A0A0L0VDB5_9BASI</name>
<accession>A0A0L0VDB5</accession>
<reference evidence="2" key="1">
    <citation type="submission" date="2014-03" db="EMBL/GenBank/DDBJ databases">
        <title>The Genome Sequence of Puccinia striiformis f. sp. tritici PST-78.</title>
        <authorList>
            <consortium name="The Broad Institute Genome Sequencing Platform"/>
            <person name="Cuomo C."/>
            <person name="Hulbert S."/>
            <person name="Chen X."/>
            <person name="Walker B."/>
            <person name="Young S.K."/>
            <person name="Zeng Q."/>
            <person name="Gargeya S."/>
            <person name="Fitzgerald M."/>
            <person name="Haas B."/>
            <person name="Abouelleil A."/>
            <person name="Alvarado L."/>
            <person name="Arachchi H.M."/>
            <person name="Berlin A.M."/>
            <person name="Chapman S.B."/>
            <person name="Goldberg J."/>
            <person name="Griggs A."/>
            <person name="Gujja S."/>
            <person name="Hansen M."/>
            <person name="Howarth C."/>
            <person name="Imamovic A."/>
            <person name="Larimer J."/>
            <person name="McCowan C."/>
            <person name="Montmayeur A."/>
            <person name="Murphy C."/>
            <person name="Neiman D."/>
            <person name="Pearson M."/>
            <person name="Priest M."/>
            <person name="Roberts A."/>
            <person name="Saif S."/>
            <person name="Shea T."/>
            <person name="Sisk P."/>
            <person name="Sykes S."/>
            <person name="Wortman J."/>
            <person name="Nusbaum C."/>
            <person name="Birren B."/>
        </authorList>
    </citation>
    <scope>NUCLEOTIDE SEQUENCE [LARGE SCALE GENOMIC DNA]</scope>
    <source>
        <strain evidence="2">race PST-78</strain>
    </source>
</reference>
<evidence type="ECO:0000313" key="2">
    <source>
        <dbReference type="Proteomes" id="UP000054564"/>
    </source>
</evidence>
<evidence type="ECO:0008006" key="3">
    <source>
        <dbReference type="Google" id="ProtNLM"/>
    </source>
</evidence>
<comment type="caution">
    <text evidence="1">The sequence shown here is derived from an EMBL/GenBank/DDBJ whole genome shotgun (WGS) entry which is preliminary data.</text>
</comment>
<proteinExistence type="predicted"/>
<sequence>MDPDLRRRRRLPRRRVDYIQLNLLDIDNTTGKEQRGQPPEITAMRTRVTQITAGHFEARRRARVDPVWMYFRHFNTCNYECQWCFQFVRSSPSSARNLLFHRDGCVRGPTIHPSCPARWTAENYGCNLPQAADAAPVDE</sequence>
<dbReference type="EMBL" id="AJIL01000070">
    <property type="protein sequence ID" value="KNE97302.1"/>
    <property type="molecule type" value="Genomic_DNA"/>
</dbReference>
<dbReference type="Proteomes" id="UP000054564">
    <property type="component" value="Unassembled WGS sequence"/>
</dbReference>